<feature type="transmembrane region" description="Helical" evidence="7">
    <location>
        <begin position="195"/>
        <end position="216"/>
    </location>
</feature>
<dbReference type="PANTHER" id="PTHR13414:SF9">
    <property type="entry name" value="PROTON-COUPLED ZINC ANTIPORTER SLC30A9, MITOCHONDRIAL"/>
    <property type="match status" value="1"/>
</dbReference>
<evidence type="ECO:0000256" key="7">
    <source>
        <dbReference type="SAM" id="Phobius"/>
    </source>
</evidence>
<evidence type="ECO:0000313" key="10">
    <source>
        <dbReference type="Proteomes" id="UP000580910"/>
    </source>
</evidence>
<dbReference type="InterPro" id="IPR002524">
    <property type="entry name" value="Cation_efflux"/>
</dbReference>
<dbReference type="GO" id="GO:0006829">
    <property type="term" value="P:zinc ion transport"/>
    <property type="evidence" value="ECO:0007669"/>
    <property type="project" value="InterPro"/>
</dbReference>
<keyword evidence="2" id="KW-0813">Transport</keyword>
<sequence>MTDHHLPPDAPPPGDSELRSDEAVDEAMPTEPGQKKDSTFTVLVALVANGLLALAKTVAAFLTGSASMGAEAAHSWADTGNEVFLLIAEKRGERPRDDKHPRGYGRATYVWSLVAAFGLFSAGAVVSIWHGVSELFAEPSEVSYTVNYVVLGLAFLLEGSSFIQASRQLKGEASSWGLHPLSYIDRTSNPTLRAVFFEDFAALLGLVLAGAGIALHQLTGQAAYDAVGSIAVGLLLAFVAVYLMRRNMQYLLGQTLGSEMWSRVLAALLAHDAIERITYLHVEYVGPQKVFVVAAVDLTGDDREPTLAQRLRQVELDIERNDLIEDAVLTLSLPEDPSLSPDPPPAG</sequence>
<organism evidence="9 10">
    <name type="scientific">Nocardioides ginsengisegetis</name>
    <dbReference type="NCBI Taxonomy" id="661491"/>
    <lineage>
        <taxon>Bacteria</taxon>
        <taxon>Bacillati</taxon>
        <taxon>Actinomycetota</taxon>
        <taxon>Actinomycetes</taxon>
        <taxon>Propionibacteriales</taxon>
        <taxon>Nocardioidaceae</taxon>
        <taxon>Nocardioides</taxon>
    </lineage>
</organism>
<dbReference type="EMBL" id="JACGXA010000003">
    <property type="protein sequence ID" value="MBA8805875.1"/>
    <property type="molecule type" value="Genomic_DNA"/>
</dbReference>
<feature type="transmembrane region" description="Helical" evidence="7">
    <location>
        <begin position="40"/>
        <end position="62"/>
    </location>
</feature>
<evidence type="ECO:0000256" key="5">
    <source>
        <dbReference type="ARBA" id="ARBA00023136"/>
    </source>
</evidence>
<feature type="region of interest" description="Disordered" evidence="6">
    <location>
        <begin position="1"/>
        <end position="34"/>
    </location>
</feature>
<evidence type="ECO:0000313" key="9">
    <source>
        <dbReference type="EMBL" id="MBA8805875.1"/>
    </source>
</evidence>
<gene>
    <name evidence="9" type="ORF">FB382_004220</name>
</gene>
<keyword evidence="4 7" id="KW-1133">Transmembrane helix</keyword>
<dbReference type="NCBIfam" id="TIGR01297">
    <property type="entry name" value="CDF"/>
    <property type="match status" value="1"/>
</dbReference>
<dbReference type="GO" id="GO:0008324">
    <property type="term" value="F:monoatomic cation transmembrane transporter activity"/>
    <property type="evidence" value="ECO:0007669"/>
    <property type="project" value="InterPro"/>
</dbReference>
<evidence type="ECO:0000256" key="4">
    <source>
        <dbReference type="ARBA" id="ARBA00022989"/>
    </source>
</evidence>
<comment type="caution">
    <text evidence="9">The sequence shown here is derived from an EMBL/GenBank/DDBJ whole genome shotgun (WGS) entry which is preliminary data.</text>
</comment>
<accession>A0A7W3PBI9</accession>
<dbReference type="InterPro" id="IPR040177">
    <property type="entry name" value="SLC30A9"/>
</dbReference>
<reference evidence="9 10" key="1">
    <citation type="submission" date="2020-07" db="EMBL/GenBank/DDBJ databases">
        <title>Sequencing the genomes of 1000 actinobacteria strains.</title>
        <authorList>
            <person name="Klenk H.-P."/>
        </authorList>
    </citation>
    <scope>NUCLEOTIDE SEQUENCE [LARGE SCALE GENOMIC DNA]</scope>
    <source>
        <strain evidence="9 10">DSM 21349</strain>
    </source>
</reference>
<feature type="domain" description="Cation efflux protein transmembrane" evidence="8">
    <location>
        <begin position="42"/>
        <end position="252"/>
    </location>
</feature>
<dbReference type="PANTHER" id="PTHR13414">
    <property type="entry name" value="HUEL-CATION TRANSPORTER"/>
    <property type="match status" value="1"/>
</dbReference>
<evidence type="ECO:0000256" key="3">
    <source>
        <dbReference type="ARBA" id="ARBA00022692"/>
    </source>
</evidence>
<dbReference type="InterPro" id="IPR058533">
    <property type="entry name" value="Cation_efflux_TM"/>
</dbReference>
<evidence type="ECO:0000256" key="2">
    <source>
        <dbReference type="ARBA" id="ARBA00022448"/>
    </source>
</evidence>
<evidence type="ECO:0000256" key="1">
    <source>
        <dbReference type="ARBA" id="ARBA00004141"/>
    </source>
</evidence>
<keyword evidence="5 7" id="KW-0472">Membrane</keyword>
<dbReference type="RefSeq" id="WP_343055710.1">
    <property type="nucleotide sequence ID" value="NZ_JACGXA010000003.1"/>
</dbReference>
<protein>
    <submittedName>
        <fullName evidence="9">Cation diffusion facilitator family transporter</fullName>
    </submittedName>
</protein>
<dbReference type="AlphaFoldDB" id="A0A7W3PBI9"/>
<comment type="subcellular location">
    <subcellularLocation>
        <location evidence="1">Membrane</location>
        <topology evidence="1">Multi-pass membrane protein</topology>
    </subcellularLocation>
</comment>
<feature type="transmembrane region" description="Helical" evidence="7">
    <location>
        <begin position="222"/>
        <end position="244"/>
    </location>
</feature>
<dbReference type="SUPFAM" id="SSF161111">
    <property type="entry name" value="Cation efflux protein transmembrane domain-like"/>
    <property type="match status" value="1"/>
</dbReference>
<evidence type="ECO:0000256" key="6">
    <source>
        <dbReference type="SAM" id="MobiDB-lite"/>
    </source>
</evidence>
<feature type="transmembrane region" description="Helical" evidence="7">
    <location>
        <begin position="144"/>
        <end position="163"/>
    </location>
</feature>
<keyword evidence="3 7" id="KW-0812">Transmembrane</keyword>
<dbReference type="GO" id="GO:0016020">
    <property type="term" value="C:membrane"/>
    <property type="evidence" value="ECO:0007669"/>
    <property type="project" value="UniProtKB-SubCell"/>
</dbReference>
<dbReference type="InterPro" id="IPR027469">
    <property type="entry name" value="Cation_efflux_TMD_sf"/>
</dbReference>
<name>A0A7W3PBI9_9ACTN</name>
<dbReference type="Proteomes" id="UP000580910">
    <property type="component" value="Unassembled WGS sequence"/>
</dbReference>
<keyword evidence="10" id="KW-1185">Reference proteome</keyword>
<evidence type="ECO:0000259" key="8">
    <source>
        <dbReference type="Pfam" id="PF01545"/>
    </source>
</evidence>
<proteinExistence type="predicted"/>
<dbReference type="Gene3D" id="1.20.1510.10">
    <property type="entry name" value="Cation efflux protein transmembrane domain"/>
    <property type="match status" value="1"/>
</dbReference>
<dbReference type="Pfam" id="PF01545">
    <property type="entry name" value="Cation_efflux"/>
    <property type="match status" value="1"/>
</dbReference>
<feature type="transmembrane region" description="Helical" evidence="7">
    <location>
        <begin position="109"/>
        <end position="132"/>
    </location>
</feature>